<evidence type="ECO:0000256" key="9">
    <source>
        <dbReference type="HAMAP-Rule" id="MF_01023"/>
    </source>
</evidence>
<reference evidence="12" key="1">
    <citation type="submission" date="2015-12" db="EMBL/GenBank/DDBJ databases">
        <title>FDA dAtabase for Regulatory Grade micrObial Sequences (FDA-ARGOS): Supporting development and validation of Infectious Disease Dx tests.</title>
        <authorList>
            <person name="Case J."/>
            <person name="Tallon L."/>
            <person name="Sadzewicz L."/>
            <person name="Sengamalay N."/>
            <person name="Ott S."/>
            <person name="Godinez A."/>
            <person name="Nagaraj S."/>
            <person name="Nadendla S."/>
            <person name="Sichtig H."/>
        </authorList>
    </citation>
    <scope>NUCLEOTIDE SEQUENCE [LARGE SCALE GENOMIC DNA]</scope>
    <source>
        <strain evidence="12">FDAARGOS_147</strain>
    </source>
</reference>
<dbReference type="InterPro" id="IPR004839">
    <property type="entry name" value="Aminotransferase_I/II_large"/>
</dbReference>
<accession>A0A0X8NXL4</accession>
<dbReference type="HAMAP" id="MF_01023">
    <property type="entry name" value="HisC_aminotrans_2"/>
    <property type="match status" value="1"/>
</dbReference>
<comment type="pathway">
    <text evidence="2 9">Amino-acid biosynthesis; L-histidine biosynthesis; L-histidine from 5-phospho-alpha-D-ribose 1-diphosphate: step 7/9.</text>
</comment>
<dbReference type="EMBL" id="CP014060">
    <property type="protein sequence ID" value="AMG36165.1"/>
    <property type="molecule type" value="Genomic_DNA"/>
</dbReference>
<evidence type="ECO:0000256" key="5">
    <source>
        <dbReference type="ARBA" id="ARBA00022576"/>
    </source>
</evidence>
<evidence type="ECO:0000256" key="8">
    <source>
        <dbReference type="ARBA" id="ARBA00047481"/>
    </source>
</evidence>
<dbReference type="Pfam" id="PF00155">
    <property type="entry name" value="Aminotran_1_2"/>
    <property type="match status" value="1"/>
</dbReference>
<dbReference type="InterPro" id="IPR015421">
    <property type="entry name" value="PyrdxlP-dep_Trfase_major"/>
</dbReference>
<gene>
    <name evidence="9" type="primary">hisC</name>
    <name evidence="11" type="ORF">AL504_09050</name>
</gene>
<protein>
    <recommendedName>
        <fullName evidence="9">Histidinol-phosphate aminotransferase</fullName>
        <ecNumber evidence="9">2.6.1.9</ecNumber>
    </recommendedName>
    <alternativeName>
        <fullName evidence="9">Imidazole acetol-phosphate transaminase</fullName>
    </alternativeName>
</protein>
<dbReference type="InterPro" id="IPR015422">
    <property type="entry name" value="PyrdxlP-dep_Trfase_small"/>
</dbReference>
<dbReference type="PROSITE" id="PS00599">
    <property type="entry name" value="AA_TRANSFER_CLASS_2"/>
    <property type="match status" value="1"/>
</dbReference>
<comment type="subunit">
    <text evidence="4 9">Homodimer.</text>
</comment>
<feature type="domain" description="Aminotransferase class I/classII large" evidence="10">
    <location>
        <begin position="25"/>
        <end position="351"/>
    </location>
</feature>
<evidence type="ECO:0000256" key="4">
    <source>
        <dbReference type="ARBA" id="ARBA00011738"/>
    </source>
</evidence>
<evidence type="ECO:0000256" key="2">
    <source>
        <dbReference type="ARBA" id="ARBA00005011"/>
    </source>
</evidence>
<evidence type="ECO:0000256" key="1">
    <source>
        <dbReference type="ARBA" id="ARBA00001933"/>
    </source>
</evidence>
<dbReference type="UniPathway" id="UPA00031">
    <property type="reaction ID" value="UER00012"/>
</dbReference>
<dbReference type="RefSeq" id="WP_061071872.1">
    <property type="nucleotide sequence ID" value="NZ_CP014060.2"/>
</dbReference>
<dbReference type="Gene3D" id="3.90.1150.10">
    <property type="entry name" value="Aspartate Aminotransferase, domain 1"/>
    <property type="match status" value="1"/>
</dbReference>
<evidence type="ECO:0000256" key="6">
    <source>
        <dbReference type="ARBA" id="ARBA00022679"/>
    </source>
</evidence>
<dbReference type="GO" id="GO:0030170">
    <property type="term" value="F:pyridoxal phosphate binding"/>
    <property type="evidence" value="ECO:0007669"/>
    <property type="project" value="InterPro"/>
</dbReference>
<dbReference type="GO" id="GO:0000105">
    <property type="term" value="P:L-histidine biosynthetic process"/>
    <property type="evidence" value="ECO:0007669"/>
    <property type="project" value="UniProtKB-UniRule"/>
</dbReference>
<evidence type="ECO:0000313" key="12">
    <source>
        <dbReference type="Proteomes" id="UP000060602"/>
    </source>
</evidence>
<dbReference type="CDD" id="cd00609">
    <property type="entry name" value="AAT_like"/>
    <property type="match status" value="1"/>
</dbReference>
<comment type="cofactor">
    <cofactor evidence="1 9">
        <name>pyridoxal 5'-phosphate</name>
        <dbReference type="ChEBI" id="CHEBI:597326"/>
    </cofactor>
</comment>
<dbReference type="GO" id="GO:0004400">
    <property type="term" value="F:histidinol-phosphate transaminase activity"/>
    <property type="evidence" value="ECO:0007669"/>
    <property type="project" value="UniProtKB-UniRule"/>
</dbReference>
<organism evidence="11 12">
    <name type="scientific">Alcaligenes xylosoxydans xylosoxydans</name>
    <name type="common">Achromobacter xylosoxidans</name>
    <dbReference type="NCBI Taxonomy" id="85698"/>
    <lineage>
        <taxon>Bacteria</taxon>
        <taxon>Pseudomonadati</taxon>
        <taxon>Pseudomonadota</taxon>
        <taxon>Betaproteobacteria</taxon>
        <taxon>Burkholderiales</taxon>
        <taxon>Alcaligenaceae</taxon>
        <taxon>Achromobacter</taxon>
    </lineage>
</organism>
<dbReference type="PANTHER" id="PTHR43643:SF3">
    <property type="entry name" value="HISTIDINOL-PHOSPHATE AMINOTRANSFERASE"/>
    <property type="match status" value="1"/>
</dbReference>
<keyword evidence="9" id="KW-0028">Amino-acid biosynthesis</keyword>
<keyword evidence="9" id="KW-0368">Histidine biosynthesis</keyword>
<dbReference type="InterPro" id="IPR050106">
    <property type="entry name" value="HistidinolP_aminotransfase"/>
</dbReference>
<dbReference type="AlphaFoldDB" id="A0A0X8NXL4"/>
<keyword evidence="7 9" id="KW-0663">Pyridoxal phosphate</keyword>
<dbReference type="PANTHER" id="PTHR43643">
    <property type="entry name" value="HISTIDINOL-PHOSPHATE AMINOTRANSFERASE 2"/>
    <property type="match status" value="1"/>
</dbReference>
<evidence type="ECO:0000256" key="7">
    <source>
        <dbReference type="ARBA" id="ARBA00022898"/>
    </source>
</evidence>
<name>A0A0X8NXL4_ALCXX</name>
<proteinExistence type="inferred from homology"/>
<comment type="catalytic activity">
    <reaction evidence="8 9">
        <text>L-histidinol phosphate + 2-oxoglutarate = 3-(imidazol-4-yl)-2-oxopropyl phosphate + L-glutamate</text>
        <dbReference type="Rhea" id="RHEA:23744"/>
        <dbReference type="ChEBI" id="CHEBI:16810"/>
        <dbReference type="ChEBI" id="CHEBI:29985"/>
        <dbReference type="ChEBI" id="CHEBI:57766"/>
        <dbReference type="ChEBI" id="CHEBI:57980"/>
        <dbReference type="EC" id="2.6.1.9"/>
    </reaction>
</comment>
<evidence type="ECO:0000313" key="11">
    <source>
        <dbReference type="EMBL" id="AMG36165.1"/>
    </source>
</evidence>
<comment type="similarity">
    <text evidence="3 9">Belongs to the class-II pyridoxal-phosphate-dependent aminotransferase family. Histidinol-phosphate aminotransferase subfamily.</text>
</comment>
<dbReference type="InterPro" id="IPR015424">
    <property type="entry name" value="PyrdxlP-dep_Trfase"/>
</dbReference>
<evidence type="ECO:0000256" key="3">
    <source>
        <dbReference type="ARBA" id="ARBA00007970"/>
    </source>
</evidence>
<dbReference type="InterPro" id="IPR001917">
    <property type="entry name" value="Aminotrans_II_pyridoxalP_BS"/>
</dbReference>
<evidence type="ECO:0000259" key="10">
    <source>
        <dbReference type="Pfam" id="PF00155"/>
    </source>
</evidence>
<keyword evidence="6 9" id="KW-0808">Transferase</keyword>
<dbReference type="InterPro" id="IPR005861">
    <property type="entry name" value="HisP_aminotrans"/>
</dbReference>
<keyword evidence="5 9" id="KW-0032">Aminotransferase</keyword>
<sequence>MSRFWSPVVGTLSPYVPGEQPKLQNLVKLNTNEHPYGPSPKVLEAIRAACDDTLKLYPDPSSDRLRQAVATAVGVAPASVFVGNGSDEVLAHAFLALLKHERPLRFPDITYSFYPVYCGLYGIDYETLPLTEDFRIDVEDYLPGRHGQAGAIIFPNPNAPTGRALTLAEIERVLAGNPDCVVVVDEAYVDFGAESAIPLTTRYDNLLVIQTLSKSRSLAGLRVGFAVGSPALIDGLERVKNSFNSYPVDRLASAGAVAALEDVDYFEQTRQAVIQTRGRMTAGLQALGFEVLPSSANFVFTRHASRDAAALAAGLRERSIIVRHFRLPRIDQFLRITVGTDEQCELLLKALAELV</sequence>
<dbReference type="Gene3D" id="3.40.640.10">
    <property type="entry name" value="Type I PLP-dependent aspartate aminotransferase-like (Major domain)"/>
    <property type="match status" value="1"/>
</dbReference>
<feature type="modified residue" description="N6-(pyridoxal phosphate)lysine" evidence="9">
    <location>
        <position position="214"/>
    </location>
</feature>
<dbReference type="SUPFAM" id="SSF53383">
    <property type="entry name" value="PLP-dependent transferases"/>
    <property type="match status" value="1"/>
</dbReference>
<dbReference type="NCBIfam" id="TIGR01141">
    <property type="entry name" value="hisC"/>
    <property type="match status" value="1"/>
</dbReference>
<dbReference type="Proteomes" id="UP000060602">
    <property type="component" value="Chromosome"/>
</dbReference>
<dbReference type="EC" id="2.6.1.9" evidence="9"/>